<reference evidence="1 2" key="1">
    <citation type="submission" date="2015-03" db="EMBL/GenBank/DDBJ databases">
        <title>Draft genome of the nematode, Opisthorchis viverrini.</title>
        <authorList>
            <person name="Mitreva M."/>
        </authorList>
    </citation>
    <scope>NUCLEOTIDE SEQUENCE [LARGE SCALE GENOMIC DNA]</scope>
    <source>
        <strain evidence="1">Khon Kaen</strain>
    </source>
</reference>
<proteinExistence type="predicted"/>
<accession>A0A1S8WWR6</accession>
<sequence>MYNPDAFSTSVTSVKNTQTAIVGQFDKLEELCKSGTPAAAWPVLEFGKLQAYKLAADVFQMKQPTGCALNDDGKYGSSYKEADAMINKLKDLVNNMKKFNMELPSTRYSIKKNSKWYPEILVIFLNIYTTVSKNIQYPW</sequence>
<evidence type="ECO:0000313" key="1">
    <source>
        <dbReference type="EMBL" id="OON18897.1"/>
    </source>
</evidence>
<dbReference type="Proteomes" id="UP000243686">
    <property type="component" value="Unassembled WGS sequence"/>
</dbReference>
<dbReference type="EMBL" id="KV893750">
    <property type="protein sequence ID" value="OON18897.1"/>
    <property type="molecule type" value="Genomic_DNA"/>
</dbReference>
<gene>
    <name evidence="1" type="ORF">X801_05243</name>
</gene>
<evidence type="ECO:0000313" key="2">
    <source>
        <dbReference type="Proteomes" id="UP000243686"/>
    </source>
</evidence>
<name>A0A1S8WWR6_OPIVI</name>
<dbReference type="AlphaFoldDB" id="A0A1S8WWR6"/>
<organism evidence="1 2">
    <name type="scientific">Opisthorchis viverrini</name>
    <name type="common">Southeast Asian liver fluke</name>
    <dbReference type="NCBI Taxonomy" id="6198"/>
    <lineage>
        <taxon>Eukaryota</taxon>
        <taxon>Metazoa</taxon>
        <taxon>Spiralia</taxon>
        <taxon>Lophotrochozoa</taxon>
        <taxon>Platyhelminthes</taxon>
        <taxon>Trematoda</taxon>
        <taxon>Digenea</taxon>
        <taxon>Opisthorchiida</taxon>
        <taxon>Opisthorchiata</taxon>
        <taxon>Opisthorchiidae</taxon>
        <taxon>Opisthorchis</taxon>
    </lineage>
</organism>
<keyword evidence="2" id="KW-1185">Reference proteome</keyword>
<protein>
    <submittedName>
        <fullName evidence="1">Uncharacterized protein</fullName>
    </submittedName>
</protein>